<evidence type="ECO:0000259" key="6">
    <source>
        <dbReference type="Pfam" id="PF01869"/>
    </source>
</evidence>
<dbReference type="HAMAP" id="MF_03188">
    <property type="entry name" value="Methyltr_EFM4"/>
    <property type="match status" value="1"/>
</dbReference>
<organism evidence="7 8">
    <name type="scientific">Kwoniella newhampshirensis</name>
    <dbReference type="NCBI Taxonomy" id="1651941"/>
    <lineage>
        <taxon>Eukaryota</taxon>
        <taxon>Fungi</taxon>
        <taxon>Dikarya</taxon>
        <taxon>Basidiomycota</taxon>
        <taxon>Agaricomycotina</taxon>
        <taxon>Tremellomycetes</taxon>
        <taxon>Tremellales</taxon>
        <taxon>Cryptococcaceae</taxon>
        <taxon>Kwoniella</taxon>
    </lineage>
</organism>
<protein>
    <recommendedName>
        <fullName evidence="5">Protein-lysine N-methyltransferase EFM4</fullName>
        <ecNumber evidence="5">2.1.1.-</ecNumber>
    </recommendedName>
    <alternativeName>
        <fullName evidence="5">Elongation factor methyltransferase 4</fullName>
    </alternativeName>
</protein>
<evidence type="ECO:0000256" key="2">
    <source>
        <dbReference type="ARBA" id="ARBA00022603"/>
    </source>
</evidence>
<dbReference type="GO" id="GO:0005737">
    <property type="term" value="C:cytoplasm"/>
    <property type="evidence" value="ECO:0007669"/>
    <property type="project" value="UniProtKB-SubCell"/>
</dbReference>
<reference evidence="7 8" key="1">
    <citation type="journal article" date="2024" name="bioRxiv">
        <title>Comparative genomics of Cryptococcus and Kwoniella reveals pathogenesis evolution and contrasting karyotype dynamics via intercentromeric recombination or chromosome fusion.</title>
        <authorList>
            <person name="Coelho M.A."/>
            <person name="David-Palma M."/>
            <person name="Shea T."/>
            <person name="Bowers K."/>
            <person name="McGinley-Smith S."/>
            <person name="Mohammad A.W."/>
            <person name="Gnirke A."/>
            <person name="Yurkov A.M."/>
            <person name="Nowrousian M."/>
            <person name="Sun S."/>
            <person name="Cuomo C.A."/>
            <person name="Heitman J."/>
        </authorList>
    </citation>
    <scope>NUCLEOTIDE SEQUENCE [LARGE SCALE GENOMIC DNA]</scope>
    <source>
        <strain evidence="7 8">CBS 13917</strain>
    </source>
</reference>
<dbReference type="InterPro" id="IPR043129">
    <property type="entry name" value="ATPase_NBD"/>
</dbReference>
<dbReference type="Pfam" id="PF01869">
    <property type="entry name" value="BcrAD_BadFG"/>
    <property type="match status" value="1"/>
</dbReference>
<dbReference type="EMBL" id="JBCAWK010000012">
    <property type="protein sequence ID" value="KAK8845596.1"/>
    <property type="molecule type" value="Genomic_DNA"/>
</dbReference>
<name>A0AAW0YUR7_9TREE</name>
<dbReference type="PANTHER" id="PTHR12843">
    <property type="entry name" value="PROTEIN-LYSINE N-METHYLTRANSFERASE METTL10"/>
    <property type="match status" value="1"/>
</dbReference>
<dbReference type="Gene3D" id="3.30.420.40">
    <property type="match status" value="2"/>
</dbReference>
<comment type="similarity">
    <text evidence="1">Belongs to the eukaryotic-type N-acetylglucosamine kinase family.</text>
</comment>
<dbReference type="PANTHER" id="PTHR12843:SF5">
    <property type="entry name" value="EEF1A LYSINE METHYLTRANSFERASE 2"/>
    <property type="match status" value="1"/>
</dbReference>
<dbReference type="SUPFAM" id="SSF53335">
    <property type="entry name" value="S-adenosyl-L-methionine-dependent methyltransferases"/>
    <property type="match status" value="1"/>
</dbReference>
<dbReference type="Proteomes" id="UP001388673">
    <property type="component" value="Unassembled WGS sequence"/>
</dbReference>
<keyword evidence="5" id="KW-0963">Cytoplasm</keyword>
<sequence length="664" mass="71636">MSDDELPPSKLGTKEHWDMVYEREVRVFEDVGDEGEVWFGETAVSKMRKWAVKHLPPSITPIRILECGSGNGTLLLSFLTSPAEKGPQPFHLTGIDYCDSAAVLARSIEQTRRETLEEEIDEDEEVINPCEVEWRVEDLLRKEFGQEEKWDLVMDKGTFDALCLSDEPVDESGRLPSQVYPERMSKLVKEGGFFLITSCNFTEEEIKKKYTKDGLGFQYQQVESSANLSVLPLLLLAQLLLSIAFHAVYSSSVPHPSFAFGGKAGTTVCTVAFQKVAGTPQPDTAMPKVNGITNGITNGLNDDLFVCIDGGGTKTDVAIASSSKGIVARAAGGTGNMAEVGLETAYETIVNTVLEAVSKLPEGNPTRVKTVNGGTVTNGSSHSTVWFEDVWIGISGCDTLLDQRRMSDRLAPFFGRQSVSILNDAHLLGGALLTNHCPWGVAVIAGTGSVVVAFEIRGNGEVVQVARRGGMGYLLGDEGSAYDLGRCAIRNAVDDYDAGEEVKGGLAKKIRDHFEVAETGEVIGKVYELDTTLAVIDAMNERKLRVASLSRPILESFMSSPPDPLAVRAMRDATGGLARSIAPLVSQILRKPMDGGKERRMEEAGLVMGGGVIRQAAYREVLIKELKGLGVEFGKMEVLSDVAGEGALGLVEKAKGRMNGGGHL</sequence>
<evidence type="ECO:0000313" key="7">
    <source>
        <dbReference type="EMBL" id="KAK8845596.1"/>
    </source>
</evidence>
<evidence type="ECO:0000256" key="1">
    <source>
        <dbReference type="ARBA" id="ARBA00006198"/>
    </source>
</evidence>
<dbReference type="SUPFAM" id="SSF53067">
    <property type="entry name" value="Actin-like ATPase domain"/>
    <property type="match status" value="2"/>
</dbReference>
<evidence type="ECO:0000313" key="8">
    <source>
        <dbReference type="Proteomes" id="UP001388673"/>
    </source>
</evidence>
<dbReference type="AlphaFoldDB" id="A0AAW0YUR7"/>
<dbReference type="EC" id="2.1.1.-" evidence="5"/>
<comment type="caution">
    <text evidence="7">The sequence shown here is derived from an EMBL/GenBank/DDBJ whole genome shotgun (WGS) entry which is preliminary data.</text>
</comment>
<dbReference type="InterPro" id="IPR002731">
    <property type="entry name" value="ATPase_BadF"/>
</dbReference>
<keyword evidence="4 5" id="KW-0949">S-adenosyl-L-methionine</keyword>
<proteinExistence type="inferred from homology"/>
<dbReference type="CDD" id="cd24007">
    <property type="entry name" value="ASKHA_NBD_eukNAGK-like"/>
    <property type="match status" value="1"/>
</dbReference>
<keyword evidence="5" id="KW-0813">Transport</keyword>
<evidence type="ECO:0000256" key="3">
    <source>
        <dbReference type="ARBA" id="ARBA00022679"/>
    </source>
</evidence>
<gene>
    <name evidence="5" type="primary">EFM4</name>
    <name evidence="7" type="ORF">IAR55_006312</name>
</gene>
<dbReference type="InterPro" id="IPR029063">
    <property type="entry name" value="SAM-dependent_MTases_sf"/>
</dbReference>
<keyword evidence="2 5" id="KW-0489">Methyltransferase</keyword>
<comment type="subcellular location">
    <subcellularLocation>
        <location evidence="5">Cytoplasm</location>
    </subcellularLocation>
</comment>
<dbReference type="CDD" id="cd02440">
    <property type="entry name" value="AdoMet_MTases"/>
    <property type="match status" value="1"/>
</dbReference>
<evidence type="ECO:0000256" key="4">
    <source>
        <dbReference type="ARBA" id="ARBA00022691"/>
    </source>
</evidence>
<comment type="similarity">
    <text evidence="5">Belongs to the class I-like SAM-binding methyltransferase superfamily. EFM4 family.</text>
</comment>
<dbReference type="GO" id="GO:0016279">
    <property type="term" value="F:protein-lysine N-methyltransferase activity"/>
    <property type="evidence" value="ECO:0007669"/>
    <property type="project" value="UniProtKB-UniRule"/>
</dbReference>
<accession>A0AAW0YUR7</accession>
<evidence type="ECO:0000256" key="5">
    <source>
        <dbReference type="HAMAP-Rule" id="MF_03188"/>
    </source>
</evidence>
<feature type="domain" description="ATPase BadF/BadG/BcrA/BcrD type" evidence="6">
    <location>
        <begin position="308"/>
        <end position="648"/>
    </location>
</feature>
<dbReference type="InterPro" id="IPR026635">
    <property type="entry name" value="Efm4/METTL10"/>
</dbReference>
<comment type="function">
    <text evidence="5">S-adenosyl-L-methionine-dependent protein-lysine N-methyltransferase that mono- and dimethylates elongation factor 1-alpha at 'Lys-316'. May play a role in intracellular transport.</text>
</comment>
<keyword evidence="8" id="KW-1185">Reference proteome</keyword>
<dbReference type="GO" id="GO:0016192">
    <property type="term" value="P:vesicle-mediated transport"/>
    <property type="evidence" value="ECO:0007669"/>
    <property type="project" value="UniProtKB-UniRule"/>
</dbReference>
<dbReference type="Gene3D" id="3.40.50.150">
    <property type="entry name" value="Vaccinia Virus protein VP39"/>
    <property type="match status" value="1"/>
</dbReference>
<keyword evidence="3 5" id="KW-0808">Transferase</keyword>
<dbReference type="GO" id="GO:0032259">
    <property type="term" value="P:methylation"/>
    <property type="evidence" value="ECO:0007669"/>
    <property type="project" value="UniProtKB-KW"/>
</dbReference>